<sequence length="98" mass="10308">MLGAALCVSVERTPYVMGAVDSLTLKRRQPELAYPTEPAAKQTPVHILERKQENRGTCCTSAGTVPVGLSAGFLHPGGGPMAEEALQALIFGVTDLSK</sequence>
<protein>
    <submittedName>
        <fullName evidence="1">Uncharacterized protein</fullName>
    </submittedName>
</protein>
<accession>A0AA40LTS5</accession>
<organism evidence="1 2">
    <name type="scientific">Cnephaeus nilssonii</name>
    <name type="common">Northern bat</name>
    <name type="synonym">Eptesicus nilssonii</name>
    <dbReference type="NCBI Taxonomy" id="3371016"/>
    <lineage>
        <taxon>Eukaryota</taxon>
        <taxon>Metazoa</taxon>
        <taxon>Chordata</taxon>
        <taxon>Craniata</taxon>
        <taxon>Vertebrata</taxon>
        <taxon>Euteleostomi</taxon>
        <taxon>Mammalia</taxon>
        <taxon>Eutheria</taxon>
        <taxon>Laurasiatheria</taxon>
        <taxon>Chiroptera</taxon>
        <taxon>Yangochiroptera</taxon>
        <taxon>Vespertilionidae</taxon>
        <taxon>Cnephaeus</taxon>
    </lineage>
</organism>
<evidence type="ECO:0000313" key="2">
    <source>
        <dbReference type="Proteomes" id="UP001177744"/>
    </source>
</evidence>
<comment type="caution">
    <text evidence="1">The sequence shown here is derived from an EMBL/GenBank/DDBJ whole genome shotgun (WGS) entry which is preliminary data.</text>
</comment>
<dbReference type="EMBL" id="JAULJE010000005">
    <property type="protein sequence ID" value="KAK1343637.1"/>
    <property type="molecule type" value="Genomic_DNA"/>
</dbReference>
<dbReference type="Proteomes" id="UP001177744">
    <property type="component" value="Unassembled WGS sequence"/>
</dbReference>
<gene>
    <name evidence="1" type="ORF">QTO34_016417</name>
</gene>
<dbReference type="AlphaFoldDB" id="A0AA40LTS5"/>
<evidence type="ECO:0000313" key="1">
    <source>
        <dbReference type="EMBL" id="KAK1343637.1"/>
    </source>
</evidence>
<keyword evidence="2" id="KW-1185">Reference proteome</keyword>
<name>A0AA40LTS5_CNENI</name>
<proteinExistence type="predicted"/>
<reference evidence="1" key="1">
    <citation type="submission" date="2023-06" db="EMBL/GenBank/DDBJ databases">
        <title>Reference genome for the Northern bat (Eptesicus nilssonii), a most northern bat species.</title>
        <authorList>
            <person name="Laine V.N."/>
            <person name="Pulliainen A.T."/>
            <person name="Lilley T.M."/>
        </authorList>
    </citation>
    <scope>NUCLEOTIDE SEQUENCE</scope>
    <source>
        <strain evidence="1">BLF_Eptnil</strain>
        <tissue evidence="1">Kidney</tissue>
    </source>
</reference>